<dbReference type="RefSeq" id="WP_161700334.1">
    <property type="nucleotide sequence ID" value="NZ_JAAAHS010000179.1"/>
</dbReference>
<dbReference type="AlphaFoldDB" id="A0A964URI2"/>
<comment type="caution">
    <text evidence="1">The sequence shown here is derived from an EMBL/GenBank/DDBJ whole genome shotgun (WGS) entry which is preliminary data.</text>
</comment>
<protein>
    <submittedName>
        <fullName evidence="1">Uncharacterized protein</fullName>
    </submittedName>
</protein>
<organism evidence="1 2">
    <name type="scientific">Streptomyces boluensis</name>
    <dbReference type="NCBI Taxonomy" id="1775135"/>
    <lineage>
        <taxon>Bacteria</taxon>
        <taxon>Bacillati</taxon>
        <taxon>Actinomycetota</taxon>
        <taxon>Actinomycetes</taxon>
        <taxon>Kitasatosporales</taxon>
        <taxon>Streptomycetaceae</taxon>
        <taxon>Streptomyces</taxon>
    </lineage>
</organism>
<sequence length="101" mass="11336">MLERHEELVVEVSIVSRVGCIVRITETDIEGFIDQSQRPSWRGDAAPPQIGDELHAVVIDPHQNPPRLSALDRDIATADNLRRGDLVTDQRRTGLDELGMR</sequence>
<reference evidence="1" key="1">
    <citation type="submission" date="2020-01" db="EMBL/GenBank/DDBJ databases">
        <title>Whole-genome analyses of novel actinobacteria.</title>
        <authorList>
            <person name="Sahin N."/>
        </authorList>
    </citation>
    <scope>NUCLEOTIDE SEQUENCE</scope>
    <source>
        <strain evidence="1">YC537</strain>
    </source>
</reference>
<gene>
    <name evidence="1" type="ORF">GUY60_21605</name>
</gene>
<evidence type="ECO:0000313" key="1">
    <source>
        <dbReference type="EMBL" id="NBE53966.1"/>
    </source>
</evidence>
<accession>A0A964URI2</accession>
<name>A0A964URI2_9ACTN</name>
<evidence type="ECO:0000313" key="2">
    <source>
        <dbReference type="Proteomes" id="UP000598297"/>
    </source>
</evidence>
<keyword evidence="2" id="KW-1185">Reference proteome</keyword>
<dbReference type="InterPro" id="IPR012340">
    <property type="entry name" value="NA-bd_OB-fold"/>
</dbReference>
<dbReference type="EMBL" id="JAAAHS010000179">
    <property type="protein sequence ID" value="NBE53966.1"/>
    <property type="molecule type" value="Genomic_DNA"/>
</dbReference>
<dbReference type="OrthoDB" id="4244093at2"/>
<proteinExistence type="predicted"/>
<dbReference type="Gene3D" id="2.40.50.140">
    <property type="entry name" value="Nucleic acid-binding proteins"/>
    <property type="match status" value="1"/>
</dbReference>
<dbReference type="Proteomes" id="UP000598297">
    <property type="component" value="Unassembled WGS sequence"/>
</dbReference>